<gene>
    <name evidence="2" type="ORF">SLS63_003002</name>
</gene>
<dbReference type="EMBL" id="JAKNSF020000008">
    <property type="protein sequence ID" value="KAK7737211.1"/>
    <property type="molecule type" value="Genomic_DNA"/>
</dbReference>
<dbReference type="Gene3D" id="1.20.5.340">
    <property type="match status" value="1"/>
</dbReference>
<keyword evidence="1" id="KW-0175">Coiled coil</keyword>
<dbReference type="Proteomes" id="UP001430848">
    <property type="component" value="Unassembled WGS sequence"/>
</dbReference>
<feature type="coiled-coil region" evidence="1">
    <location>
        <begin position="177"/>
        <end position="235"/>
    </location>
</feature>
<name>A0ABR1PI38_DIAER</name>
<reference evidence="2 3" key="1">
    <citation type="submission" date="2024-02" db="EMBL/GenBank/DDBJ databases">
        <title>De novo assembly and annotation of 12 fungi associated with fruit tree decline syndrome in Ontario, Canada.</title>
        <authorList>
            <person name="Sulman M."/>
            <person name="Ellouze W."/>
            <person name="Ilyukhin E."/>
        </authorList>
    </citation>
    <scope>NUCLEOTIDE SEQUENCE [LARGE SCALE GENOMIC DNA]</scope>
    <source>
        <strain evidence="2 3">M169</strain>
    </source>
</reference>
<accession>A0ABR1PI38</accession>
<feature type="coiled-coil region" evidence="1">
    <location>
        <begin position="35"/>
        <end position="150"/>
    </location>
</feature>
<evidence type="ECO:0000313" key="2">
    <source>
        <dbReference type="EMBL" id="KAK7737211.1"/>
    </source>
</evidence>
<proteinExistence type="predicted"/>
<organism evidence="2 3">
    <name type="scientific">Diaporthe eres</name>
    <name type="common">Phomopsis oblonga</name>
    <dbReference type="NCBI Taxonomy" id="83184"/>
    <lineage>
        <taxon>Eukaryota</taxon>
        <taxon>Fungi</taxon>
        <taxon>Dikarya</taxon>
        <taxon>Ascomycota</taxon>
        <taxon>Pezizomycotina</taxon>
        <taxon>Sordariomycetes</taxon>
        <taxon>Sordariomycetidae</taxon>
        <taxon>Diaporthales</taxon>
        <taxon>Diaporthaceae</taxon>
        <taxon>Diaporthe</taxon>
        <taxon>Diaporthe eres species complex</taxon>
    </lineage>
</organism>
<comment type="caution">
    <text evidence="2">The sequence shown here is derived from an EMBL/GenBank/DDBJ whole genome shotgun (WGS) entry which is preliminary data.</text>
</comment>
<evidence type="ECO:0000313" key="3">
    <source>
        <dbReference type="Proteomes" id="UP001430848"/>
    </source>
</evidence>
<evidence type="ECO:0000256" key="1">
    <source>
        <dbReference type="SAM" id="Coils"/>
    </source>
</evidence>
<feature type="coiled-coil region" evidence="1">
    <location>
        <begin position="266"/>
        <end position="364"/>
    </location>
</feature>
<feature type="coiled-coil region" evidence="1">
    <location>
        <begin position="403"/>
        <end position="559"/>
    </location>
</feature>
<keyword evidence="3" id="KW-1185">Reference proteome</keyword>
<protein>
    <submittedName>
        <fullName evidence="2">Uncharacterized protein</fullName>
    </submittedName>
</protein>
<sequence>MENTQPSYASPEIDMVAGNLAQALNSHFEMMRSGWRRKEQEISYLERNIRKQEQKLSNFERQSEGKTGRIQELEEDRVRLQEQLESANQHLEDRSTKLSELQKKCRTYKEHLNSATAEQQDLYKAAKAKCETAINQMREEEHKRKALDEQQRKDLQATRESLTQIVKSTVSEYSSKEREFNNKLDSLHQRIQEREADVERERETIRGLLEQNATVESIQGSMKTFEAQIEQITAKLGELASSQVERDGAAAEETRANILNPVLKSHTEIQANLQKLSDAVEDYMEDFWMKLEDREDVLTELLEQTQADNAQLQADVQLREDERNVLLDNLEQAEATTQQREKDLDSLKNEIAELERAQANDMEQAARAKLLHEDCEKLKADVVGKAALARDLEVRLQHSQATLLNETEQHKRHTQELQKLMQQREEAARAAQEAAVQVARQEVTRDMGIAKENISTLLKQALTESTALKDELKAAKQQVSMIEETNKRADTTIDELRSELETAQTKANRLGEEANEKDREIQKVIDHRSAQVKDLEAKLVRKEREITQLSENAQTYDKQIQKALDGLKQWAESQHAVKGFISELEKAQDGDLNGIDPKLKAFLEIDMLHQAIFQYCQARGKCLGRPAT</sequence>